<sequence length="156" mass="17938">MAHTFSLSSTSSNPIEQVRAAKARYCRFVDTKQWENFSALLVANPQILVYDAAGQLIFTFESREVYVDACRGYLEGAQSSHQVHNDELVQVSETEIQAIWSMEDCVIFPDADVNVDPRPARHHGYGHYHENWVLEDGVWRLARMELRRTILEITPK</sequence>
<dbReference type="EMBL" id="CABVIB010000009">
    <property type="protein sequence ID" value="VVN94266.1"/>
    <property type="molecule type" value="Genomic_DNA"/>
</dbReference>
<evidence type="ECO:0000259" key="1">
    <source>
        <dbReference type="Pfam" id="PF13577"/>
    </source>
</evidence>
<dbReference type="InterPro" id="IPR032710">
    <property type="entry name" value="NTF2-like_dom_sf"/>
</dbReference>
<dbReference type="InterPro" id="IPR037401">
    <property type="entry name" value="SnoaL-like"/>
</dbReference>
<evidence type="ECO:0000313" key="2">
    <source>
        <dbReference type="EMBL" id="VVN94266.1"/>
    </source>
</evidence>
<protein>
    <recommendedName>
        <fullName evidence="1">SnoaL-like domain-containing protein</fullName>
    </recommendedName>
</protein>
<name>A0A5E7BQ43_PSEFL</name>
<accession>A0A5E7BQ43</accession>
<dbReference type="SUPFAM" id="SSF54427">
    <property type="entry name" value="NTF2-like"/>
    <property type="match status" value="1"/>
</dbReference>
<dbReference type="Gene3D" id="3.10.450.50">
    <property type="match status" value="1"/>
</dbReference>
<dbReference type="Pfam" id="PF13577">
    <property type="entry name" value="SnoaL_4"/>
    <property type="match status" value="1"/>
</dbReference>
<reference evidence="2 3" key="1">
    <citation type="submission" date="2019-09" db="EMBL/GenBank/DDBJ databases">
        <authorList>
            <person name="Chandra G."/>
            <person name="Truman W A."/>
        </authorList>
    </citation>
    <scope>NUCLEOTIDE SEQUENCE [LARGE SCALE GENOMIC DNA]</scope>
    <source>
        <strain evidence="2">PS712</strain>
    </source>
</reference>
<evidence type="ECO:0000313" key="3">
    <source>
        <dbReference type="Proteomes" id="UP000326018"/>
    </source>
</evidence>
<dbReference type="RefSeq" id="WP_150702262.1">
    <property type="nucleotide sequence ID" value="NZ_CABVIB010000009.1"/>
</dbReference>
<organism evidence="2 3">
    <name type="scientific">Pseudomonas fluorescens</name>
    <dbReference type="NCBI Taxonomy" id="294"/>
    <lineage>
        <taxon>Bacteria</taxon>
        <taxon>Pseudomonadati</taxon>
        <taxon>Pseudomonadota</taxon>
        <taxon>Gammaproteobacteria</taxon>
        <taxon>Pseudomonadales</taxon>
        <taxon>Pseudomonadaceae</taxon>
        <taxon>Pseudomonas</taxon>
    </lineage>
</organism>
<feature type="domain" description="SnoaL-like" evidence="1">
    <location>
        <begin position="15"/>
        <end position="144"/>
    </location>
</feature>
<proteinExistence type="predicted"/>
<dbReference type="AlphaFoldDB" id="A0A5E7BQ43"/>
<gene>
    <name evidence="2" type="ORF">PS712_02137</name>
</gene>
<dbReference type="OrthoDB" id="4571298at2"/>
<dbReference type="Proteomes" id="UP000326018">
    <property type="component" value="Unassembled WGS sequence"/>
</dbReference>